<gene>
    <name evidence="1" type="ORF">GMA7_80</name>
</gene>
<sequence>MKNYSELVREVELDLEEFGVEPGEELKKATGYAIMGRTLPLTHALKKAAESDGDNYPVGQLAKLARDLISILDGLPGHGPCGLAR</sequence>
<evidence type="ECO:0000313" key="2">
    <source>
        <dbReference type="Proteomes" id="UP000202743"/>
    </source>
</evidence>
<protein>
    <submittedName>
        <fullName evidence="1">Uncharacterized protein</fullName>
    </submittedName>
</protein>
<keyword evidence="2" id="KW-1185">Reference proteome</keyword>
<organism evidence="1 2">
    <name type="scientific">Gordonia phage GMA7</name>
    <dbReference type="NCBI Taxonomy" id="1647286"/>
    <lineage>
        <taxon>Viruses</taxon>
        <taxon>Duplodnaviria</taxon>
        <taxon>Heunggongvirae</taxon>
        <taxon>Uroviricota</taxon>
        <taxon>Caudoviricetes</taxon>
        <taxon>Getseptimavirus</taxon>
        <taxon>Getseptimavirus GMA7</taxon>
    </lineage>
</organism>
<dbReference type="EMBL" id="KR063278">
    <property type="protein sequence ID" value="AKJ72517.1"/>
    <property type="molecule type" value="Genomic_DNA"/>
</dbReference>
<dbReference type="GeneID" id="26517440"/>
<dbReference type="Proteomes" id="UP000202743">
    <property type="component" value="Segment"/>
</dbReference>
<evidence type="ECO:0000313" key="1">
    <source>
        <dbReference type="EMBL" id="AKJ72517.1"/>
    </source>
</evidence>
<dbReference type="RefSeq" id="YP_009189217.1">
    <property type="nucleotide sequence ID" value="NC_028673.1"/>
</dbReference>
<accession>A0A0K0N705</accession>
<reference evidence="1 2" key="1">
    <citation type="journal article" date="2015" name="PLoS ONE">
        <title>Lysis to Kill: Evaluation of the Lytic Abilities, and Genomics of Nine Bacteriophages Infective for Gordonia spp. and Their Potential Use in Activated Sludge Foam Biocontrol.</title>
        <authorList>
            <person name="Dyson Z.A."/>
            <person name="Tucci J."/>
            <person name="Seviour R.J."/>
            <person name="Petrovski S."/>
        </authorList>
    </citation>
    <scope>NUCLEOTIDE SEQUENCE [LARGE SCALE GENOMIC DNA]</scope>
</reference>
<dbReference type="KEGG" id="vg:26517440"/>
<name>A0A0K0N705_9CAUD</name>
<proteinExistence type="predicted"/>